<evidence type="ECO:0000313" key="2">
    <source>
        <dbReference type="EMBL" id="AUX41186.1"/>
    </source>
</evidence>
<dbReference type="EMBL" id="CP012673">
    <property type="protein sequence ID" value="AUX41186.1"/>
    <property type="molecule type" value="Genomic_DNA"/>
</dbReference>
<proteinExistence type="predicted"/>
<protein>
    <submittedName>
        <fullName evidence="2">Uncharacterized protein</fullName>
    </submittedName>
</protein>
<dbReference type="Proteomes" id="UP000238348">
    <property type="component" value="Chromosome"/>
</dbReference>
<evidence type="ECO:0000313" key="3">
    <source>
        <dbReference type="Proteomes" id="UP000238348"/>
    </source>
</evidence>
<reference evidence="2 3" key="1">
    <citation type="submission" date="2015-09" db="EMBL/GenBank/DDBJ databases">
        <title>Sorangium comparison.</title>
        <authorList>
            <person name="Zaburannyi N."/>
            <person name="Bunk B."/>
            <person name="Overmann J."/>
            <person name="Mueller R."/>
        </authorList>
    </citation>
    <scope>NUCLEOTIDE SEQUENCE [LARGE SCALE GENOMIC DNA]</scope>
    <source>
        <strain evidence="2 3">So ce26</strain>
    </source>
</reference>
<dbReference type="SUPFAM" id="SSF53784">
    <property type="entry name" value="Phosphofructokinase"/>
    <property type="match status" value="1"/>
</dbReference>
<feature type="compositionally biased region" description="Polar residues" evidence="1">
    <location>
        <begin position="68"/>
        <end position="94"/>
    </location>
</feature>
<sequence length="107" mass="11068">MTCGGLCPGVNNVLRGLVLTLAHSWAARGAQIGSRVSDATGRRFSWMAAASHAWRKVVITFARCGRNTSVSAGESAPRSSICTSPSVPGHSSPQPIFLSGPRNCSGA</sequence>
<feature type="region of interest" description="Disordered" evidence="1">
    <location>
        <begin position="68"/>
        <end position="107"/>
    </location>
</feature>
<name>A0A2L0EPH4_SORCE</name>
<accession>A0A2L0EPH4</accession>
<dbReference type="AlphaFoldDB" id="A0A2L0EPH4"/>
<organism evidence="2 3">
    <name type="scientific">Sorangium cellulosum</name>
    <name type="common">Polyangium cellulosum</name>
    <dbReference type="NCBI Taxonomy" id="56"/>
    <lineage>
        <taxon>Bacteria</taxon>
        <taxon>Pseudomonadati</taxon>
        <taxon>Myxococcota</taxon>
        <taxon>Polyangia</taxon>
        <taxon>Polyangiales</taxon>
        <taxon>Polyangiaceae</taxon>
        <taxon>Sorangium</taxon>
    </lineage>
</organism>
<gene>
    <name evidence="2" type="ORF">SOCE26_025960</name>
</gene>
<dbReference type="GO" id="GO:0003872">
    <property type="term" value="F:6-phosphofructokinase activity"/>
    <property type="evidence" value="ECO:0007669"/>
    <property type="project" value="InterPro"/>
</dbReference>
<dbReference type="InterPro" id="IPR035966">
    <property type="entry name" value="PKF_sf"/>
</dbReference>
<evidence type="ECO:0000256" key="1">
    <source>
        <dbReference type="SAM" id="MobiDB-lite"/>
    </source>
</evidence>